<evidence type="ECO:0000313" key="2">
    <source>
        <dbReference type="Proteomes" id="UP000799291"/>
    </source>
</evidence>
<evidence type="ECO:0000313" key="1">
    <source>
        <dbReference type="EMBL" id="KAF2680886.1"/>
    </source>
</evidence>
<dbReference type="Proteomes" id="UP000799291">
    <property type="component" value="Unassembled WGS sequence"/>
</dbReference>
<gene>
    <name evidence="1" type="ORF">K458DRAFT_89169</name>
</gene>
<keyword evidence="2" id="KW-1185">Reference proteome</keyword>
<dbReference type="EMBL" id="MU005594">
    <property type="protein sequence ID" value="KAF2680886.1"/>
    <property type="molecule type" value="Genomic_DNA"/>
</dbReference>
<reference evidence="1" key="1">
    <citation type="journal article" date="2020" name="Stud. Mycol.">
        <title>101 Dothideomycetes genomes: a test case for predicting lifestyles and emergence of pathogens.</title>
        <authorList>
            <person name="Haridas S."/>
            <person name="Albert R."/>
            <person name="Binder M."/>
            <person name="Bloem J."/>
            <person name="Labutti K."/>
            <person name="Salamov A."/>
            <person name="Andreopoulos B."/>
            <person name="Baker S."/>
            <person name="Barry K."/>
            <person name="Bills G."/>
            <person name="Bluhm B."/>
            <person name="Cannon C."/>
            <person name="Castanera R."/>
            <person name="Culley D."/>
            <person name="Daum C."/>
            <person name="Ezra D."/>
            <person name="Gonzalez J."/>
            <person name="Henrissat B."/>
            <person name="Kuo A."/>
            <person name="Liang C."/>
            <person name="Lipzen A."/>
            <person name="Lutzoni F."/>
            <person name="Magnuson J."/>
            <person name="Mondo S."/>
            <person name="Nolan M."/>
            <person name="Ohm R."/>
            <person name="Pangilinan J."/>
            <person name="Park H.-J."/>
            <person name="Ramirez L."/>
            <person name="Alfaro M."/>
            <person name="Sun H."/>
            <person name="Tritt A."/>
            <person name="Yoshinaga Y."/>
            <person name="Zwiers L.-H."/>
            <person name="Turgeon B."/>
            <person name="Goodwin S."/>
            <person name="Spatafora J."/>
            <person name="Crous P."/>
            <person name="Grigoriev I."/>
        </authorList>
    </citation>
    <scope>NUCLEOTIDE SEQUENCE</scope>
    <source>
        <strain evidence="1">CBS 122367</strain>
    </source>
</reference>
<sequence length="157" mass="17072">MGRYSVDIKTCGELDARNGTAVSSQVWPLDVVCDAPYTGQSSVETLSTRGKGILLIRIHLHQPASHPRLCAFSLTLSPYNWPVSSPNNAQSISSPHNTPSTVPIAQANRHLSHPSNANRPRPAPCQIVLPKAAKNQQCRSRSFDVHAPLSPQTQVHQ</sequence>
<accession>A0A6G1IRL3</accession>
<name>A0A6G1IRL3_9PLEO</name>
<dbReference type="AlphaFoldDB" id="A0A6G1IRL3"/>
<organism evidence="1 2">
    <name type="scientific">Lentithecium fluviatile CBS 122367</name>
    <dbReference type="NCBI Taxonomy" id="1168545"/>
    <lineage>
        <taxon>Eukaryota</taxon>
        <taxon>Fungi</taxon>
        <taxon>Dikarya</taxon>
        <taxon>Ascomycota</taxon>
        <taxon>Pezizomycotina</taxon>
        <taxon>Dothideomycetes</taxon>
        <taxon>Pleosporomycetidae</taxon>
        <taxon>Pleosporales</taxon>
        <taxon>Massarineae</taxon>
        <taxon>Lentitheciaceae</taxon>
        <taxon>Lentithecium</taxon>
    </lineage>
</organism>
<protein>
    <submittedName>
        <fullName evidence="1">Uncharacterized protein</fullName>
    </submittedName>
</protein>
<proteinExistence type="predicted"/>